<feature type="domain" description="ABC transporter" evidence="5">
    <location>
        <begin position="6"/>
        <end position="178"/>
    </location>
</feature>
<dbReference type="Gene3D" id="3.40.50.300">
    <property type="entry name" value="P-loop containing nucleotide triphosphate hydrolases"/>
    <property type="match status" value="1"/>
</dbReference>
<organism evidence="6 7">
    <name type="scientific">Candidatus Iainarchaeum sp</name>
    <dbReference type="NCBI Taxonomy" id="3101447"/>
    <lineage>
        <taxon>Archaea</taxon>
        <taxon>Candidatus Iainarchaeota</taxon>
        <taxon>Candidatus Iainarchaeia</taxon>
        <taxon>Candidatus Iainarchaeales</taxon>
        <taxon>Candidatus Iainarchaeaceae</taxon>
        <taxon>Candidatus Iainarchaeum</taxon>
    </lineage>
</organism>
<feature type="non-terminal residue" evidence="6">
    <location>
        <position position="178"/>
    </location>
</feature>
<dbReference type="CDD" id="cd03230">
    <property type="entry name" value="ABC_DR_subfamily_A"/>
    <property type="match status" value="1"/>
</dbReference>
<keyword evidence="4 6" id="KW-0067">ATP-binding</keyword>
<dbReference type="InterPro" id="IPR003439">
    <property type="entry name" value="ABC_transporter-like_ATP-bd"/>
</dbReference>
<accession>A0A2D6LNW2</accession>
<sequence>MKKAVCKAENISKSYGTYKALDDVSIELLEGEVFGLLGSNGAGKSTLTKIMSGLLNQDEGDISYYSYDLKTNYNKLKSIFAVVPQEISCYHGFTVRENLKFFGLMYGIKGEELTEKTEYLLQWFRLENFGDKTVNQLSGGYKRLTNIACSLMHDPEIIFMDEPTVGLDPQIRRLMWDK</sequence>
<dbReference type="PANTHER" id="PTHR42711:SF5">
    <property type="entry name" value="ABC TRANSPORTER ATP-BINDING PROTEIN NATA"/>
    <property type="match status" value="1"/>
</dbReference>
<reference evidence="7" key="1">
    <citation type="submission" date="2017-09" db="EMBL/GenBank/DDBJ databases">
        <title>The Reconstruction of 2,631 Draft Metagenome-Assembled Genomes from the Global Oceans.</title>
        <authorList>
            <person name="Tully B.J."/>
            <person name="Graham E.D."/>
            <person name="Heidelberg J.F."/>
        </authorList>
    </citation>
    <scope>NUCLEOTIDE SEQUENCE [LARGE SCALE GENOMIC DNA]</scope>
</reference>
<gene>
    <name evidence="6" type="ORF">CL944_00195</name>
</gene>
<dbReference type="Proteomes" id="UP000226712">
    <property type="component" value="Unassembled WGS sequence"/>
</dbReference>
<evidence type="ECO:0000256" key="2">
    <source>
        <dbReference type="ARBA" id="ARBA00022448"/>
    </source>
</evidence>
<dbReference type="PANTHER" id="PTHR42711">
    <property type="entry name" value="ABC TRANSPORTER ATP-BINDING PROTEIN"/>
    <property type="match status" value="1"/>
</dbReference>
<dbReference type="SUPFAM" id="SSF52540">
    <property type="entry name" value="P-loop containing nucleoside triphosphate hydrolases"/>
    <property type="match status" value="1"/>
</dbReference>
<dbReference type="PROSITE" id="PS50893">
    <property type="entry name" value="ABC_TRANSPORTER_2"/>
    <property type="match status" value="1"/>
</dbReference>
<dbReference type="GO" id="GO:0005524">
    <property type="term" value="F:ATP binding"/>
    <property type="evidence" value="ECO:0007669"/>
    <property type="project" value="UniProtKB-KW"/>
</dbReference>
<name>A0A2D6LNW2_9ARCH</name>
<keyword evidence="2" id="KW-0813">Transport</keyword>
<evidence type="ECO:0000256" key="4">
    <source>
        <dbReference type="ARBA" id="ARBA00022840"/>
    </source>
</evidence>
<dbReference type="InterPro" id="IPR050763">
    <property type="entry name" value="ABC_transporter_ATP-binding"/>
</dbReference>
<evidence type="ECO:0000313" key="6">
    <source>
        <dbReference type="EMBL" id="MAG17881.1"/>
    </source>
</evidence>
<dbReference type="AlphaFoldDB" id="A0A2D6LNW2"/>
<dbReference type="Pfam" id="PF00005">
    <property type="entry name" value="ABC_tran"/>
    <property type="match status" value="1"/>
</dbReference>
<evidence type="ECO:0000256" key="3">
    <source>
        <dbReference type="ARBA" id="ARBA00022741"/>
    </source>
</evidence>
<evidence type="ECO:0000256" key="1">
    <source>
        <dbReference type="ARBA" id="ARBA00005417"/>
    </source>
</evidence>
<protein>
    <submittedName>
        <fullName evidence="6">Export ABC transporter ATP-binding protein</fullName>
    </submittedName>
</protein>
<comment type="similarity">
    <text evidence="1">Belongs to the ABC transporter superfamily.</text>
</comment>
<comment type="caution">
    <text evidence="6">The sequence shown here is derived from an EMBL/GenBank/DDBJ whole genome shotgun (WGS) entry which is preliminary data.</text>
</comment>
<dbReference type="GO" id="GO:0016887">
    <property type="term" value="F:ATP hydrolysis activity"/>
    <property type="evidence" value="ECO:0007669"/>
    <property type="project" value="InterPro"/>
</dbReference>
<evidence type="ECO:0000259" key="5">
    <source>
        <dbReference type="PROSITE" id="PS50893"/>
    </source>
</evidence>
<evidence type="ECO:0000313" key="7">
    <source>
        <dbReference type="Proteomes" id="UP000226712"/>
    </source>
</evidence>
<dbReference type="EMBL" id="NZBD01000001">
    <property type="protein sequence ID" value="MAG17881.1"/>
    <property type="molecule type" value="Genomic_DNA"/>
</dbReference>
<keyword evidence="3" id="KW-0547">Nucleotide-binding</keyword>
<proteinExistence type="inferred from homology"/>
<dbReference type="InterPro" id="IPR027417">
    <property type="entry name" value="P-loop_NTPase"/>
</dbReference>